<dbReference type="Proteomes" id="UP001205861">
    <property type="component" value="Unassembled WGS sequence"/>
</dbReference>
<organism evidence="1 2">
    <name type="scientific">Massilia solisilvae</name>
    <dbReference type="NCBI Taxonomy" id="1811225"/>
    <lineage>
        <taxon>Bacteria</taxon>
        <taxon>Pseudomonadati</taxon>
        <taxon>Pseudomonadota</taxon>
        <taxon>Betaproteobacteria</taxon>
        <taxon>Burkholderiales</taxon>
        <taxon>Oxalobacteraceae</taxon>
        <taxon>Telluria group</taxon>
        <taxon>Massilia</taxon>
    </lineage>
</organism>
<protein>
    <submittedName>
        <fullName evidence="1">Uncharacterized protein</fullName>
    </submittedName>
</protein>
<keyword evidence="2" id="KW-1185">Reference proteome</keyword>
<evidence type="ECO:0000313" key="1">
    <source>
        <dbReference type="EMBL" id="MCS0608074.1"/>
    </source>
</evidence>
<comment type="caution">
    <text evidence="1">The sequence shown here is derived from an EMBL/GenBank/DDBJ whole genome shotgun (WGS) entry which is preliminary data.</text>
</comment>
<evidence type="ECO:0000313" key="2">
    <source>
        <dbReference type="Proteomes" id="UP001205861"/>
    </source>
</evidence>
<dbReference type="EMBL" id="JANUGV010000001">
    <property type="protein sequence ID" value="MCS0608074.1"/>
    <property type="molecule type" value="Genomic_DNA"/>
</dbReference>
<proteinExistence type="predicted"/>
<dbReference type="RefSeq" id="WP_258855746.1">
    <property type="nucleotide sequence ID" value="NZ_JANUGV010000001.1"/>
</dbReference>
<sequence>MSITVKNTTPDTPMVTLFGELRDGRFVAKVMREDAVPYGHRWENEIDQAMVYIVPNEEQLARILAALQERRLEFSDLQNYGSSAGGTSELPV</sequence>
<accession>A0ABT2BHT0</accession>
<reference evidence="1 2" key="1">
    <citation type="submission" date="2022-08" db="EMBL/GenBank/DDBJ databases">
        <title>Reclassification of Massilia species as members of the genera Telluria, Duganella, Pseudoduganella, Mokoshia gen. nov. and Zemynaea gen. nov. using orthogonal and non-orthogonal genome-based approaches.</title>
        <authorList>
            <person name="Bowman J.P."/>
        </authorList>
    </citation>
    <scope>NUCLEOTIDE SEQUENCE [LARGE SCALE GENOMIC DNA]</scope>
    <source>
        <strain evidence="1 2">JCM 31607</strain>
    </source>
</reference>
<gene>
    <name evidence="1" type="ORF">NX773_07850</name>
</gene>
<name>A0ABT2BHT0_9BURK</name>